<dbReference type="CDD" id="cd00338">
    <property type="entry name" value="Ser_Recombinase"/>
    <property type="match status" value="1"/>
</dbReference>
<dbReference type="EMBL" id="BAABET010000002">
    <property type="protein sequence ID" value="GAA4299235.1"/>
    <property type="molecule type" value="Genomic_DNA"/>
</dbReference>
<dbReference type="PANTHER" id="PTHR30461">
    <property type="entry name" value="DNA-INVERTASE FROM LAMBDOID PROPHAGE"/>
    <property type="match status" value="1"/>
</dbReference>
<dbReference type="Gene3D" id="3.40.50.1390">
    <property type="entry name" value="Resolvase, N-terminal catalytic domain"/>
    <property type="match status" value="1"/>
</dbReference>
<dbReference type="Pfam" id="PF00239">
    <property type="entry name" value="Resolvase"/>
    <property type="match status" value="1"/>
</dbReference>
<dbReference type="InterPro" id="IPR038109">
    <property type="entry name" value="DNA_bind_recomb_sf"/>
</dbReference>
<dbReference type="SMART" id="SM00857">
    <property type="entry name" value="Resolvase"/>
    <property type="match status" value="1"/>
</dbReference>
<evidence type="ECO:0000259" key="2">
    <source>
        <dbReference type="PROSITE" id="PS51737"/>
    </source>
</evidence>
<comment type="caution">
    <text evidence="3">The sequence shown here is derived from an EMBL/GenBank/DDBJ whole genome shotgun (WGS) entry which is preliminary data.</text>
</comment>
<gene>
    <name evidence="3" type="ORF">GCM10023086_14210</name>
</gene>
<dbReference type="PROSITE" id="PS51737">
    <property type="entry name" value="RECOMBINASE_DNA_BIND"/>
    <property type="match status" value="1"/>
</dbReference>
<feature type="compositionally biased region" description="Gly residues" evidence="1">
    <location>
        <begin position="456"/>
        <end position="467"/>
    </location>
</feature>
<reference evidence="4" key="1">
    <citation type="journal article" date="2019" name="Int. J. Syst. Evol. Microbiol.">
        <title>The Global Catalogue of Microorganisms (GCM) 10K type strain sequencing project: providing services to taxonomists for standard genome sequencing and annotation.</title>
        <authorList>
            <consortium name="The Broad Institute Genomics Platform"/>
            <consortium name="The Broad Institute Genome Sequencing Center for Infectious Disease"/>
            <person name="Wu L."/>
            <person name="Ma J."/>
        </authorList>
    </citation>
    <scope>NUCLEOTIDE SEQUENCE [LARGE SCALE GENOMIC DNA]</scope>
    <source>
        <strain evidence="4">JCM 31290</strain>
    </source>
</reference>
<protein>
    <recommendedName>
        <fullName evidence="2">Recombinase domain-containing protein</fullName>
    </recommendedName>
</protein>
<dbReference type="PANTHER" id="PTHR30461:SF23">
    <property type="entry name" value="DNA RECOMBINASE-RELATED"/>
    <property type="match status" value="1"/>
</dbReference>
<keyword evidence="4" id="KW-1185">Reference proteome</keyword>
<feature type="region of interest" description="Disordered" evidence="1">
    <location>
        <begin position="450"/>
        <end position="477"/>
    </location>
</feature>
<dbReference type="Pfam" id="PF07508">
    <property type="entry name" value="Recombinase"/>
    <property type="match status" value="1"/>
</dbReference>
<sequence length="477" mass="51736">MQSGDLRTTRSLLRVSGWLSNGGESVTGQVERAVNGLIPVACYARTSEDFRQRDGHGVRHQLRINERTAHQHGCLIIGEYTDNGVSASKQGAARPGFDRLVDELTRGYTAEGQVIGGVVCVADDRLYRRPEDLARFFAALTSGPGRVLVDPQGVRDPYSREGFLRAVRSLEAAMTETQARSRRVADWHWARAVEGVPHSGPRPFGWQEDRIKLHPVEAALVGRAVSDRIGGKAVRAIAREWCELGITGTRGGRPNAQTVTQIMTAPRVCGYRANKGELLLVPETGQPVLGQWQPIVTPEQWKAVCETFSPGSLFMHRGSGAPRLTGRTMAPSRLASGVLRCGAQRPDGPLCGGALCVQKGGSRRSPYVYACRSCRRCSISGPLADEALERLLFHEAPPHVRPSEAVYRRWQAGTAGLAEKRETVASVVTHCVVRPGVKGDPTWDHSRVEPVWRSAGAGGPEKGGGSRGARSEARCPL</sequence>
<accession>A0ABP8FBH3</accession>
<dbReference type="Gene3D" id="3.90.1750.20">
    <property type="entry name" value="Putative Large Serine Recombinase, Chain B, Domain 2"/>
    <property type="match status" value="1"/>
</dbReference>
<organism evidence="3 4">
    <name type="scientific">Streptomyces venetus</name>
    <dbReference type="NCBI Taxonomy" id="1701086"/>
    <lineage>
        <taxon>Bacteria</taxon>
        <taxon>Bacillati</taxon>
        <taxon>Actinomycetota</taxon>
        <taxon>Actinomycetes</taxon>
        <taxon>Kitasatosporales</taxon>
        <taxon>Streptomycetaceae</taxon>
        <taxon>Streptomyces</taxon>
    </lineage>
</organism>
<feature type="domain" description="Recombinase" evidence="2">
    <location>
        <begin position="203"/>
        <end position="314"/>
    </location>
</feature>
<dbReference type="SUPFAM" id="SSF53041">
    <property type="entry name" value="Resolvase-like"/>
    <property type="match status" value="1"/>
</dbReference>
<dbReference type="Proteomes" id="UP001501115">
    <property type="component" value="Unassembled WGS sequence"/>
</dbReference>
<name>A0ABP8FBH3_9ACTN</name>
<evidence type="ECO:0000313" key="3">
    <source>
        <dbReference type="EMBL" id="GAA4299235.1"/>
    </source>
</evidence>
<dbReference type="InterPro" id="IPR050639">
    <property type="entry name" value="SSR_resolvase"/>
</dbReference>
<dbReference type="InterPro" id="IPR036162">
    <property type="entry name" value="Resolvase-like_N_sf"/>
</dbReference>
<dbReference type="InterPro" id="IPR006119">
    <property type="entry name" value="Resolv_N"/>
</dbReference>
<evidence type="ECO:0000313" key="4">
    <source>
        <dbReference type="Proteomes" id="UP001501115"/>
    </source>
</evidence>
<proteinExistence type="predicted"/>
<evidence type="ECO:0000256" key="1">
    <source>
        <dbReference type="SAM" id="MobiDB-lite"/>
    </source>
</evidence>
<dbReference type="InterPro" id="IPR011109">
    <property type="entry name" value="DNA_bind_recombinase_dom"/>
</dbReference>